<dbReference type="CDD" id="cd01164">
    <property type="entry name" value="FruK_PfkB_like"/>
    <property type="match status" value="1"/>
</dbReference>
<evidence type="ECO:0000313" key="8">
    <source>
        <dbReference type="EMBL" id="RNL53820.1"/>
    </source>
</evidence>
<dbReference type="GO" id="GO:0005524">
    <property type="term" value="F:ATP binding"/>
    <property type="evidence" value="ECO:0007669"/>
    <property type="project" value="UniProtKB-KW"/>
</dbReference>
<comment type="caution">
    <text evidence="8">The sequence shown here is derived from an EMBL/GenBank/DDBJ whole genome shotgun (WGS) entry which is preliminary data.</text>
</comment>
<dbReference type="Gene3D" id="3.40.1190.20">
    <property type="match status" value="1"/>
</dbReference>
<comment type="similarity">
    <text evidence="1">Belongs to the carbohydrate kinase PfkB family.</text>
</comment>
<keyword evidence="3" id="KW-0547">Nucleotide-binding</keyword>
<sequence length="322" mass="33356">MDASRPTPAQPIVTLTMNPALDISTSTERVFSGHKLRCATSRVDPGGGGVNVARVVQRLGGRPLAVYTAGGPAGEAYRRLIEAERVPAVAVPIGGSTREDFTIDETATGEQFRFVLEGPELTENEWRACLDRVSESMPAGGYLVASGSLPPGVPEDFYARVARLARKLGARCVVDTSGPPLAEALAEGVFLIKPSRRELGLHFGTTLESAESQVQAALSLVAGGSAEHVALTLGGQGAVLASADGILRLAVPKVPVRSTVGAGDSFLAAFVLRLAQGRGLAQAFQAAVAAGSAAVMTPATDLCHRDDVERLEAALAARPLEA</sequence>
<evidence type="ECO:0000256" key="3">
    <source>
        <dbReference type="ARBA" id="ARBA00022741"/>
    </source>
</evidence>
<evidence type="ECO:0000259" key="7">
    <source>
        <dbReference type="Pfam" id="PF00294"/>
    </source>
</evidence>
<accession>A0A3N0BVU7</accession>
<dbReference type="GO" id="GO:0005829">
    <property type="term" value="C:cytosol"/>
    <property type="evidence" value="ECO:0007669"/>
    <property type="project" value="TreeGrafter"/>
</dbReference>
<dbReference type="OrthoDB" id="9801219at2"/>
<evidence type="ECO:0000256" key="4">
    <source>
        <dbReference type="ARBA" id="ARBA00022777"/>
    </source>
</evidence>
<dbReference type="FunFam" id="3.40.1190.20:FF:000001">
    <property type="entry name" value="Phosphofructokinase"/>
    <property type="match status" value="1"/>
</dbReference>
<gene>
    <name evidence="8" type="ORF">D7003_11840</name>
</gene>
<proteinExistence type="inferred from homology"/>
<name>A0A3N0BVU7_9MICC</name>
<keyword evidence="2 6" id="KW-0808">Transferase</keyword>
<dbReference type="RefSeq" id="WP_123255649.1">
    <property type="nucleotide sequence ID" value="NZ_RBED01000104.1"/>
</dbReference>
<dbReference type="InterPro" id="IPR002173">
    <property type="entry name" value="Carboh/pur_kinase_PfkB_CS"/>
</dbReference>
<dbReference type="GO" id="GO:0003872">
    <property type="term" value="F:6-phosphofructokinase activity"/>
    <property type="evidence" value="ECO:0007669"/>
    <property type="project" value="TreeGrafter"/>
</dbReference>
<evidence type="ECO:0000256" key="6">
    <source>
        <dbReference type="PIRNR" id="PIRNR000535"/>
    </source>
</evidence>
<keyword evidence="5" id="KW-0067">ATP-binding</keyword>
<dbReference type="PROSITE" id="PS00584">
    <property type="entry name" value="PFKB_KINASES_2"/>
    <property type="match status" value="1"/>
</dbReference>
<dbReference type="SUPFAM" id="SSF53613">
    <property type="entry name" value="Ribokinase-like"/>
    <property type="match status" value="1"/>
</dbReference>
<dbReference type="InterPro" id="IPR017583">
    <property type="entry name" value="Tagatose/fructose_Pkinase"/>
</dbReference>
<reference evidence="8 9" key="1">
    <citation type="submission" date="2018-10" db="EMBL/GenBank/DDBJ databases">
        <title>Genome sequencing of Arthrobacter oryzae TNB02.</title>
        <authorList>
            <person name="Cho Y.-J."/>
            <person name="Cho A."/>
            <person name="Kim O.-S."/>
        </authorList>
    </citation>
    <scope>NUCLEOTIDE SEQUENCE [LARGE SCALE GENOMIC DNA]</scope>
    <source>
        <strain evidence="8 9">TNB02</strain>
    </source>
</reference>
<keyword evidence="4 8" id="KW-0418">Kinase</keyword>
<evidence type="ECO:0000256" key="2">
    <source>
        <dbReference type="ARBA" id="ARBA00022679"/>
    </source>
</evidence>
<evidence type="ECO:0000256" key="1">
    <source>
        <dbReference type="ARBA" id="ARBA00010688"/>
    </source>
</evidence>
<evidence type="ECO:0000313" key="9">
    <source>
        <dbReference type="Proteomes" id="UP000273807"/>
    </source>
</evidence>
<dbReference type="InterPro" id="IPR011611">
    <property type="entry name" value="PfkB_dom"/>
</dbReference>
<dbReference type="PANTHER" id="PTHR46566">
    <property type="entry name" value="1-PHOSPHOFRUCTOKINASE-RELATED"/>
    <property type="match status" value="1"/>
</dbReference>
<evidence type="ECO:0000256" key="5">
    <source>
        <dbReference type="ARBA" id="ARBA00022840"/>
    </source>
</evidence>
<dbReference type="InterPro" id="IPR029056">
    <property type="entry name" value="Ribokinase-like"/>
</dbReference>
<organism evidence="8 9">
    <name type="scientific">Arthrobacter oryzae</name>
    <dbReference type="NCBI Taxonomy" id="409290"/>
    <lineage>
        <taxon>Bacteria</taxon>
        <taxon>Bacillati</taxon>
        <taxon>Actinomycetota</taxon>
        <taxon>Actinomycetes</taxon>
        <taxon>Micrococcales</taxon>
        <taxon>Micrococcaceae</taxon>
        <taxon>Arthrobacter</taxon>
    </lineage>
</organism>
<dbReference type="PROSITE" id="PS00583">
    <property type="entry name" value="PFKB_KINASES_1"/>
    <property type="match status" value="1"/>
</dbReference>
<dbReference type="Pfam" id="PF00294">
    <property type="entry name" value="PfkB"/>
    <property type="match status" value="1"/>
</dbReference>
<protein>
    <submittedName>
        <fullName evidence="8">1-phosphofructokinase family hexose kinase</fullName>
    </submittedName>
</protein>
<keyword evidence="9" id="KW-1185">Reference proteome</keyword>
<feature type="domain" description="Carbohydrate kinase PfkB" evidence="7">
    <location>
        <begin position="28"/>
        <end position="303"/>
    </location>
</feature>
<dbReference type="AlphaFoldDB" id="A0A3N0BVU7"/>
<dbReference type="NCBIfam" id="TIGR03168">
    <property type="entry name" value="1-PFK"/>
    <property type="match status" value="1"/>
</dbReference>
<dbReference type="EMBL" id="RBED01000104">
    <property type="protein sequence ID" value="RNL53820.1"/>
    <property type="molecule type" value="Genomic_DNA"/>
</dbReference>
<dbReference type="PANTHER" id="PTHR46566:SF2">
    <property type="entry name" value="ATP-DEPENDENT 6-PHOSPHOFRUCTOKINASE ISOZYME 2"/>
    <property type="match status" value="1"/>
</dbReference>
<dbReference type="PIRSF" id="PIRSF000535">
    <property type="entry name" value="1PFK/6PFK/LacC"/>
    <property type="match status" value="1"/>
</dbReference>
<dbReference type="Proteomes" id="UP000273807">
    <property type="component" value="Unassembled WGS sequence"/>
</dbReference>